<protein>
    <submittedName>
        <fullName evidence="3">Uncharacterized protein</fullName>
    </submittedName>
</protein>
<organism evidence="3 4">
    <name type="scientific">Ectocarpus siliculosus</name>
    <name type="common">Brown alga</name>
    <name type="synonym">Conferva siliculosa</name>
    <dbReference type="NCBI Taxonomy" id="2880"/>
    <lineage>
        <taxon>Eukaryota</taxon>
        <taxon>Sar</taxon>
        <taxon>Stramenopiles</taxon>
        <taxon>Ochrophyta</taxon>
        <taxon>PX clade</taxon>
        <taxon>Phaeophyceae</taxon>
        <taxon>Ectocarpales</taxon>
        <taxon>Ectocarpaceae</taxon>
        <taxon>Ectocarpus</taxon>
    </lineage>
</organism>
<evidence type="ECO:0000256" key="1">
    <source>
        <dbReference type="SAM" id="MobiDB-lite"/>
    </source>
</evidence>
<feature type="region of interest" description="Disordered" evidence="1">
    <location>
        <begin position="1"/>
        <end position="41"/>
    </location>
</feature>
<keyword evidence="2" id="KW-0812">Transmembrane</keyword>
<name>D7G8M9_ECTSI</name>
<keyword evidence="2" id="KW-0472">Membrane</keyword>
<dbReference type="OrthoDB" id="161814at2759"/>
<dbReference type="InParanoid" id="D7G8M9"/>
<evidence type="ECO:0000313" key="4">
    <source>
        <dbReference type="Proteomes" id="UP000002630"/>
    </source>
</evidence>
<dbReference type="eggNOG" id="ENOG502SU9E">
    <property type="taxonomic scope" value="Eukaryota"/>
</dbReference>
<proteinExistence type="predicted"/>
<feature type="compositionally biased region" description="Low complexity" evidence="1">
    <location>
        <begin position="11"/>
        <end position="21"/>
    </location>
</feature>
<keyword evidence="2" id="KW-1133">Transmembrane helix</keyword>
<dbReference type="EMBL" id="FN649760">
    <property type="protein sequence ID" value="CBJ28053.1"/>
    <property type="molecule type" value="Genomic_DNA"/>
</dbReference>
<evidence type="ECO:0000313" key="3">
    <source>
        <dbReference type="EMBL" id="CBJ28053.1"/>
    </source>
</evidence>
<accession>D7G8M9</accession>
<reference evidence="3 4" key="1">
    <citation type="journal article" date="2010" name="Nature">
        <title>The Ectocarpus genome and the independent evolution of multicellularity in brown algae.</title>
        <authorList>
            <person name="Cock J.M."/>
            <person name="Sterck L."/>
            <person name="Rouze P."/>
            <person name="Scornet D."/>
            <person name="Allen A.E."/>
            <person name="Amoutzias G."/>
            <person name="Anthouard V."/>
            <person name="Artiguenave F."/>
            <person name="Aury J.M."/>
            <person name="Badger J.H."/>
            <person name="Beszteri B."/>
            <person name="Billiau K."/>
            <person name="Bonnet E."/>
            <person name="Bothwell J.H."/>
            <person name="Bowler C."/>
            <person name="Boyen C."/>
            <person name="Brownlee C."/>
            <person name="Carrano C.J."/>
            <person name="Charrier B."/>
            <person name="Cho G.Y."/>
            <person name="Coelho S.M."/>
            <person name="Collen J."/>
            <person name="Corre E."/>
            <person name="Da Silva C."/>
            <person name="Delage L."/>
            <person name="Delaroque N."/>
            <person name="Dittami S.M."/>
            <person name="Doulbeau S."/>
            <person name="Elias M."/>
            <person name="Farnham G."/>
            <person name="Gachon C.M."/>
            <person name="Gschloessl B."/>
            <person name="Heesch S."/>
            <person name="Jabbari K."/>
            <person name="Jubin C."/>
            <person name="Kawai H."/>
            <person name="Kimura K."/>
            <person name="Kloareg B."/>
            <person name="Kupper F.C."/>
            <person name="Lang D."/>
            <person name="Le Bail A."/>
            <person name="Leblanc C."/>
            <person name="Lerouge P."/>
            <person name="Lohr M."/>
            <person name="Lopez P.J."/>
            <person name="Martens C."/>
            <person name="Maumus F."/>
            <person name="Michel G."/>
            <person name="Miranda-Saavedra D."/>
            <person name="Morales J."/>
            <person name="Moreau H."/>
            <person name="Motomura T."/>
            <person name="Nagasato C."/>
            <person name="Napoli C.A."/>
            <person name="Nelson D.R."/>
            <person name="Nyvall-Collen P."/>
            <person name="Peters A.F."/>
            <person name="Pommier C."/>
            <person name="Potin P."/>
            <person name="Poulain J."/>
            <person name="Quesneville H."/>
            <person name="Read B."/>
            <person name="Rensing S.A."/>
            <person name="Ritter A."/>
            <person name="Rousvoal S."/>
            <person name="Samanta M."/>
            <person name="Samson G."/>
            <person name="Schroeder D.C."/>
            <person name="Segurens B."/>
            <person name="Strittmatter M."/>
            <person name="Tonon T."/>
            <person name="Tregear J.W."/>
            <person name="Valentin K."/>
            <person name="von Dassow P."/>
            <person name="Yamagishi T."/>
            <person name="Van de Peer Y."/>
            <person name="Wincker P."/>
        </authorList>
    </citation>
    <scope>NUCLEOTIDE SEQUENCE [LARGE SCALE GENOMIC DNA]</scope>
    <source>
        <strain evidence="4">Ec32 / CCAP1310/4</strain>
    </source>
</reference>
<dbReference type="Proteomes" id="UP000002630">
    <property type="component" value="Unassembled WGS sequence"/>
</dbReference>
<evidence type="ECO:0000256" key="2">
    <source>
        <dbReference type="SAM" id="Phobius"/>
    </source>
</evidence>
<feature type="transmembrane region" description="Helical" evidence="2">
    <location>
        <begin position="48"/>
        <end position="66"/>
    </location>
</feature>
<keyword evidence="4" id="KW-1185">Reference proteome</keyword>
<sequence length="253" mass="28032">MGLGEDEFLVPSGPMMGGSSSRESLRSHHQHQHQHQQPPGPWKLVRPLLVALGVFGVSTGAARYLFPRRKLQPQREQLERLVAVRTGESPVTSECATAAKVVMEGADLTRYFSLELGAAAVYGVEEHEALYNGYKFWFESAENKAMFEESPKSYIPQWGGFCSWGISREDWWNADELGPPADPNQWLITDDGGLHFFRSELPMSKFLGDVPGNIVAGNQIWHSWWGDVEPAADGAGSPLDTDCFCSTETCEDA</sequence>
<dbReference type="AlphaFoldDB" id="D7G8M9"/>
<gene>
    <name evidence="3" type="ORF">Esi_0091_0004</name>
</gene>